<feature type="transmembrane region" description="Helical" evidence="1">
    <location>
        <begin position="81"/>
        <end position="103"/>
    </location>
</feature>
<reference evidence="2 3" key="3">
    <citation type="journal article" date="2008" name="BMC Genomics">
        <title>The genome of the versatile nitrogen fixer Azorhizobium caulinodans ORS571.</title>
        <authorList>
            <person name="Lee KB."/>
            <person name="Backer P.D."/>
            <person name="Aono T."/>
            <person name="Liu CT."/>
            <person name="Suzuki S."/>
            <person name="Suzuki T."/>
            <person name="Kaneko T."/>
            <person name="Yamada M."/>
            <person name="Tabata S."/>
            <person name="Kupfer D.M."/>
            <person name="Najar F.Z."/>
            <person name="Wiley G.B."/>
            <person name="Roe B."/>
            <person name="Binnewies T.T."/>
            <person name="Ussery D.W."/>
            <person name="D'Haeze W."/>
            <person name="Herder J.D."/>
            <person name="Gevers D."/>
            <person name="Vereecke D."/>
            <person name="Holsters M."/>
            <person name="Oyaizu H."/>
        </authorList>
    </citation>
    <scope>NUCLEOTIDE SEQUENCE [LARGE SCALE GENOMIC DNA]</scope>
    <source>
        <strain evidence="3">ATCC 43989 / DSM 5975 / JCM 20966 / LMG 6465 / NBRC 14845 / NCIMB 13405 / ORS 571</strain>
    </source>
</reference>
<dbReference type="Pfam" id="PF06532">
    <property type="entry name" value="NrsF"/>
    <property type="match status" value="1"/>
</dbReference>
<feature type="transmembrane region" description="Helical" evidence="1">
    <location>
        <begin position="148"/>
        <end position="168"/>
    </location>
</feature>
<evidence type="ECO:0000256" key="1">
    <source>
        <dbReference type="SAM" id="Phobius"/>
    </source>
</evidence>
<evidence type="ECO:0000313" key="3">
    <source>
        <dbReference type="Proteomes" id="UP000000270"/>
    </source>
</evidence>
<dbReference type="InterPro" id="IPR009495">
    <property type="entry name" value="NrsF"/>
</dbReference>
<proteinExistence type="predicted"/>
<dbReference type="AlphaFoldDB" id="A8IEE9"/>
<dbReference type="EMBL" id="AP009384">
    <property type="protein sequence ID" value="BAF89480.1"/>
    <property type="molecule type" value="Genomic_DNA"/>
</dbReference>
<reference evidence="2 3" key="6">
    <citation type="journal article" date="2011" name="Appl. Environ. Microbiol.">
        <title>Involvement of the azorhizobial chromosome partition gene (parA) in the onset of bacteroid differentiation during Sesbania rostrata stem nodule development.</title>
        <authorList>
            <person name="Liu CT."/>
            <person name="Lee KB."/>
            <person name="Wang YS."/>
            <person name="Peng MH."/>
            <person name="Lee KT."/>
            <person name="Suzuki S."/>
            <person name="Suzuki T."/>
            <person name="Oyaizu H."/>
        </authorList>
    </citation>
    <scope>NUCLEOTIDE SEQUENCE [LARGE SCALE GENOMIC DNA]</scope>
    <source>
        <strain evidence="3">ATCC 43989 / DSM 5975 / JCM 20966 / LMG 6465 / NBRC 14845 / NCIMB 13405 / ORS 571</strain>
    </source>
</reference>
<keyword evidence="1" id="KW-0812">Transmembrane</keyword>
<keyword evidence="3" id="KW-1185">Reference proteome</keyword>
<gene>
    <name evidence="2" type="ordered locus">AZC_3482</name>
</gene>
<reference evidence="3" key="2">
    <citation type="submission" date="2007-04" db="EMBL/GenBank/DDBJ databases">
        <title>Complete genome sequence of the nitrogen-fixing bacterium Azorhizobium caulinodans ORS571.</title>
        <authorList>
            <person name="Lee K.B."/>
            <person name="Backer P.D."/>
            <person name="Aono T."/>
            <person name="Liu C.T."/>
            <person name="Suzuki S."/>
            <person name="Suzuki T."/>
            <person name="Kaneko T."/>
            <person name="Yamada M."/>
            <person name="Tabata S."/>
            <person name="Kupfer D.M."/>
            <person name="Najar F.Z."/>
            <person name="Wiley G.B."/>
            <person name="Roe B."/>
            <person name="Binnewies T."/>
            <person name="Ussery D."/>
            <person name="Vereecke D."/>
            <person name="Gevers D."/>
            <person name="Holsters M."/>
            <person name="Oyaizu H."/>
        </authorList>
    </citation>
    <scope>NUCLEOTIDE SEQUENCE [LARGE SCALE GENOMIC DNA]</scope>
    <source>
        <strain evidence="3">ATCC 43989 / DSM 5975 / JCM 20966 / LMG 6465 / NBRC 14845 / NCIMB 13405 / ORS 571</strain>
    </source>
</reference>
<feature type="transmembrane region" description="Helical" evidence="1">
    <location>
        <begin position="12"/>
        <end position="34"/>
    </location>
</feature>
<keyword evidence="1" id="KW-0472">Membrane</keyword>
<protein>
    <recommendedName>
        <fullName evidence="4">DUF1109 domain-containing protein</fullName>
    </recommendedName>
</protein>
<reference evidence="2 3" key="5">
    <citation type="journal article" date="2010" name="Appl. Environ. Microbiol.">
        <title>phrR-like gene praR of Azorhizobium caulinodans ORS571 is essential for symbiosis with Sesbania rostrata and is involved in expression of reb genes.</title>
        <authorList>
            <person name="Akiba N."/>
            <person name="Aono T."/>
            <person name="Toyazaki H."/>
            <person name="Sato S."/>
            <person name="Oyaizu H."/>
        </authorList>
    </citation>
    <scope>NUCLEOTIDE SEQUENCE [LARGE SCALE GENOMIC DNA]</scope>
    <source>
        <strain evidence="3">ATCC 43989 / DSM 5975 / JCM 20966 / LMG 6465 / NBRC 14845 / NCIMB 13405 / ORS 571</strain>
    </source>
</reference>
<dbReference type="KEGG" id="azc:AZC_3482"/>
<evidence type="ECO:0008006" key="4">
    <source>
        <dbReference type="Google" id="ProtNLM"/>
    </source>
</evidence>
<accession>A8IEE9</accession>
<name>A8IEE9_AZOC5</name>
<reference evidence="2 3" key="4">
    <citation type="journal article" date="2009" name="Appl. Environ. Microbiol.">
        <title>Comparative genome-wide transcriptional profiling of Azorhizobium caulinodans ORS571 grown under free-living and symbiotic conditions.</title>
        <authorList>
            <person name="Tsukada S."/>
            <person name="Aono T."/>
            <person name="Akiba N."/>
            <person name="Lee KB."/>
            <person name="Liu CT."/>
            <person name="Toyazaki H."/>
            <person name="Oyaizu H."/>
        </authorList>
    </citation>
    <scope>NUCLEOTIDE SEQUENCE [LARGE SCALE GENOMIC DNA]</scope>
    <source>
        <strain evidence="3">ATCC 43989 / DSM 5975 / JCM 20966 / LMG 6465 / NBRC 14845 / NCIMB 13405 / ORS 571</strain>
    </source>
</reference>
<dbReference type="Proteomes" id="UP000000270">
    <property type="component" value="Chromosome"/>
</dbReference>
<dbReference type="STRING" id="438753.AZC_3482"/>
<dbReference type="HOGENOM" id="CLU_097826_0_0_5"/>
<evidence type="ECO:0000313" key="2">
    <source>
        <dbReference type="EMBL" id="BAF89480.1"/>
    </source>
</evidence>
<feature type="transmembrane region" description="Helical" evidence="1">
    <location>
        <begin position="174"/>
        <end position="196"/>
    </location>
</feature>
<sequence length="202" mass="20923">MAEDAPVRVRLSTVLALAIAAGVVCAGLILLVTIGIRPDLGAAVETVRVQFKLGFTLLMAAAGCAVLLVAGLPGRSAGRRLVVLGLPLALLVLGVVLELTVVPRGRWAASLEGQHAAFCVFFIPVLALVPFAAFFWALRDGAPENPGLAGASAGLAAGAIGAAVYAWHCPDDSPLFVATWYVLAMLLVTVVGYGLGRRTLRW</sequence>
<organism evidence="2 3">
    <name type="scientific">Azorhizobium caulinodans (strain ATCC 43989 / DSM 5975 / JCM 20966 / LMG 6465 / NBRC 14845 / NCIMB 13405 / ORS 571)</name>
    <dbReference type="NCBI Taxonomy" id="438753"/>
    <lineage>
        <taxon>Bacteria</taxon>
        <taxon>Pseudomonadati</taxon>
        <taxon>Pseudomonadota</taxon>
        <taxon>Alphaproteobacteria</taxon>
        <taxon>Hyphomicrobiales</taxon>
        <taxon>Xanthobacteraceae</taxon>
        <taxon>Azorhizobium</taxon>
    </lineage>
</organism>
<keyword evidence="1" id="KW-1133">Transmembrane helix</keyword>
<reference evidence="2 3" key="1">
    <citation type="journal article" date="2007" name="Appl. Environ. Microbiol.">
        <title>Rhizobial factors required for stem nodule maturation and maintenance in Sesbania rostrata-Azorhizobium caulinodans ORS571 symbiosis.</title>
        <authorList>
            <person name="Suzuki S."/>
            <person name="Aono T."/>
            <person name="Lee KB."/>
            <person name="Suzuki T."/>
            <person name="Liu CT."/>
            <person name="Miwa H."/>
            <person name="Wakao S."/>
            <person name="Iki T."/>
            <person name="Oyaizu H."/>
        </authorList>
    </citation>
    <scope>NUCLEOTIDE SEQUENCE [LARGE SCALE GENOMIC DNA]</scope>
    <source>
        <strain evidence="3">ATCC 43989 / DSM 5975 / JCM 20966 / LMG 6465 / NBRC 14845 / NCIMB 13405 / ORS 571</strain>
    </source>
</reference>
<feature type="transmembrane region" description="Helical" evidence="1">
    <location>
        <begin position="115"/>
        <end position="136"/>
    </location>
</feature>
<dbReference type="eggNOG" id="COG4944">
    <property type="taxonomic scope" value="Bacteria"/>
</dbReference>
<feature type="transmembrane region" description="Helical" evidence="1">
    <location>
        <begin position="54"/>
        <end position="74"/>
    </location>
</feature>